<evidence type="ECO:0000256" key="9">
    <source>
        <dbReference type="RuleBase" id="RU003355"/>
    </source>
</evidence>
<dbReference type="OrthoDB" id="9798386at2"/>
<evidence type="ECO:0000256" key="5">
    <source>
        <dbReference type="ARBA" id="ARBA00022801"/>
    </source>
</evidence>
<protein>
    <submittedName>
        <fullName evidence="12">S8 family serine peptidase</fullName>
    </submittedName>
</protein>
<name>A0A7C8KPT9_9BACI</name>
<keyword evidence="6 8" id="KW-0720">Serine protease</keyword>
<dbReference type="SUPFAM" id="SSF52743">
    <property type="entry name" value="Subtilisin-like"/>
    <property type="match status" value="1"/>
</dbReference>
<evidence type="ECO:0000256" key="3">
    <source>
        <dbReference type="ARBA" id="ARBA00022670"/>
    </source>
</evidence>
<evidence type="ECO:0000256" key="7">
    <source>
        <dbReference type="PIRSR" id="PIRSR615500-1"/>
    </source>
</evidence>
<dbReference type="CDD" id="cd07474">
    <property type="entry name" value="Peptidases_S8_subtilisin_Vpr-like"/>
    <property type="match status" value="1"/>
</dbReference>
<gene>
    <name evidence="12" type="ORF">F9U64_19410</name>
</gene>
<comment type="similarity">
    <text evidence="1 8 9">Belongs to the peptidase S8 family.</text>
</comment>
<dbReference type="PROSITE" id="PS00137">
    <property type="entry name" value="SUBTILASE_HIS"/>
    <property type="match status" value="1"/>
</dbReference>
<feature type="active site" description="Charge relay system" evidence="7 8">
    <location>
        <position position="447"/>
    </location>
</feature>
<reference evidence="12 13" key="1">
    <citation type="submission" date="2019-10" db="EMBL/GenBank/DDBJ databases">
        <title>Gracilibacillus sp. nov. isolated from rice seeds.</title>
        <authorList>
            <person name="He S."/>
        </authorList>
    </citation>
    <scope>NUCLEOTIDE SEQUENCE [LARGE SCALE GENOMIC DNA]</scope>
    <source>
        <strain evidence="12 13">TD8</strain>
    </source>
</reference>
<dbReference type="EMBL" id="WEID01000102">
    <property type="protein sequence ID" value="KAB8126709.1"/>
    <property type="molecule type" value="Genomic_DNA"/>
</dbReference>
<feature type="domain" description="PA" evidence="11">
    <location>
        <begin position="321"/>
        <end position="387"/>
    </location>
</feature>
<organism evidence="12 13">
    <name type="scientific">Gracilibacillus oryzae</name>
    <dbReference type="NCBI Taxonomy" id="1672701"/>
    <lineage>
        <taxon>Bacteria</taxon>
        <taxon>Bacillati</taxon>
        <taxon>Bacillota</taxon>
        <taxon>Bacilli</taxon>
        <taxon>Bacillales</taxon>
        <taxon>Bacillaceae</taxon>
        <taxon>Gracilibacillus</taxon>
    </lineage>
</organism>
<evidence type="ECO:0000256" key="4">
    <source>
        <dbReference type="ARBA" id="ARBA00022729"/>
    </source>
</evidence>
<dbReference type="InterPro" id="IPR023828">
    <property type="entry name" value="Peptidase_S8_Ser-AS"/>
</dbReference>
<evidence type="ECO:0000259" key="10">
    <source>
        <dbReference type="Pfam" id="PF00082"/>
    </source>
</evidence>
<evidence type="ECO:0000259" key="11">
    <source>
        <dbReference type="Pfam" id="PF02225"/>
    </source>
</evidence>
<keyword evidence="3 8" id="KW-0645">Protease</keyword>
<accession>A0A7C8KPT9</accession>
<dbReference type="InterPro" id="IPR022398">
    <property type="entry name" value="Peptidase_S8_His-AS"/>
</dbReference>
<dbReference type="InterPro" id="IPR034213">
    <property type="entry name" value="S8_Vpr-like"/>
</dbReference>
<evidence type="ECO:0000313" key="13">
    <source>
        <dbReference type="Proteomes" id="UP000480246"/>
    </source>
</evidence>
<dbReference type="Pfam" id="PF02225">
    <property type="entry name" value="PA"/>
    <property type="match status" value="1"/>
</dbReference>
<dbReference type="Gene3D" id="3.40.50.200">
    <property type="entry name" value="Peptidase S8/S53 domain"/>
    <property type="match status" value="1"/>
</dbReference>
<dbReference type="Pfam" id="PF00082">
    <property type="entry name" value="Peptidase_S8"/>
    <property type="match status" value="1"/>
</dbReference>
<dbReference type="PRINTS" id="PR00723">
    <property type="entry name" value="SUBTILISIN"/>
</dbReference>
<evidence type="ECO:0000313" key="12">
    <source>
        <dbReference type="EMBL" id="KAB8126709.1"/>
    </source>
</evidence>
<feature type="domain" description="Peptidase S8/S53" evidence="10">
    <location>
        <begin position="115"/>
        <end position="494"/>
    </location>
</feature>
<dbReference type="InterPro" id="IPR050131">
    <property type="entry name" value="Peptidase_S8_subtilisin-like"/>
</dbReference>
<evidence type="ECO:0000256" key="6">
    <source>
        <dbReference type="ARBA" id="ARBA00022825"/>
    </source>
</evidence>
<proteinExistence type="inferred from homology"/>
<dbReference type="InterPro" id="IPR015500">
    <property type="entry name" value="Peptidase_S8_subtilisin-rel"/>
</dbReference>
<dbReference type="InterPro" id="IPR036852">
    <property type="entry name" value="Peptidase_S8/S53_dom_sf"/>
</dbReference>
<dbReference type="PROSITE" id="PS51892">
    <property type="entry name" value="SUBTILASE"/>
    <property type="match status" value="1"/>
</dbReference>
<dbReference type="InterPro" id="IPR003137">
    <property type="entry name" value="PA_domain"/>
</dbReference>
<dbReference type="PROSITE" id="PS00136">
    <property type="entry name" value="SUBTILASE_ASP"/>
    <property type="match status" value="1"/>
</dbReference>
<feature type="active site" description="Charge relay system" evidence="7 8">
    <location>
        <position position="124"/>
    </location>
</feature>
<dbReference type="InterPro" id="IPR000209">
    <property type="entry name" value="Peptidase_S8/S53_dom"/>
</dbReference>
<keyword evidence="4" id="KW-0732">Signal</keyword>
<keyword evidence="2" id="KW-0134">Cell wall</keyword>
<keyword evidence="5 8" id="KW-0378">Hydrolase</keyword>
<dbReference type="AlphaFoldDB" id="A0A7C8KPT9"/>
<feature type="active site" description="Charge relay system" evidence="7 8">
    <location>
        <position position="164"/>
    </location>
</feature>
<keyword evidence="2" id="KW-0964">Secreted</keyword>
<evidence type="ECO:0000256" key="1">
    <source>
        <dbReference type="ARBA" id="ARBA00011073"/>
    </source>
</evidence>
<evidence type="ECO:0000256" key="8">
    <source>
        <dbReference type="PROSITE-ProRule" id="PRU01240"/>
    </source>
</evidence>
<dbReference type="InterPro" id="IPR023827">
    <property type="entry name" value="Peptidase_S8_Asp-AS"/>
</dbReference>
<dbReference type="PROSITE" id="PS00138">
    <property type="entry name" value="SUBTILASE_SER"/>
    <property type="match status" value="1"/>
</dbReference>
<comment type="caution">
    <text evidence="12">The sequence shown here is derived from an EMBL/GenBank/DDBJ whole genome shotgun (WGS) entry which is preliminary data.</text>
</comment>
<dbReference type="Proteomes" id="UP000480246">
    <property type="component" value="Unassembled WGS sequence"/>
</dbReference>
<dbReference type="GO" id="GO:0006508">
    <property type="term" value="P:proteolysis"/>
    <property type="evidence" value="ECO:0007669"/>
    <property type="project" value="UniProtKB-KW"/>
</dbReference>
<keyword evidence="13" id="KW-1185">Reference proteome</keyword>
<dbReference type="PANTHER" id="PTHR43806">
    <property type="entry name" value="PEPTIDASE S8"/>
    <property type="match status" value="1"/>
</dbReference>
<dbReference type="PANTHER" id="PTHR43806:SF65">
    <property type="entry name" value="SERINE PROTEASE APRX"/>
    <property type="match status" value="1"/>
</dbReference>
<evidence type="ECO:0000256" key="2">
    <source>
        <dbReference type="ARBA" id="ARBA00022512"/>
    </source>
</evidence>
<sequence>MYTLSLKECTYMILLLLMLISAFQDPVSVIMEVEGDPHQVAEQIEADHPRVEILAVYDTIFNGIAIKAEPRTLTQIEKTGLVKQNYPVTTYQATKTESLNQSVPFIVPEDTPYTGKGVKVGVIDTGIDYTHPDLQKNYQGGFDLVDFDKDPMETTPEQGIPTTHGSHVAGIIAANGRMKGVAPDAQIFGYRALGPGGSGSSVQVMAAIEQAVKDGMDVLNLSLGNTINGPDWPTSVAVNRATEQGVTVVIAGGNTGPDPWTIGSPATAESVISVGASTPPTEVPYLYEPFFRKKIELLPLQGAPAWSFERDLQVAHNDTAPKELAADHVLVVDRGETPFTELAKEAEARGATALLIANNEDGIFQGALEQAVNIPVAAITKEAGAWLKQEKGVLLQMETSQVVDTIADFSSRGPVTVTWSIKPEIVAPGANILSTVPGGYASYNGTSMAAPHIAGVVALIKEAHPDWTPAQIKAALLTTADPLEGFLPTEQGAGKVDLQEVLATDTIIYHSLYNIGRKNPVLDRSEHTIVVENISDQPKTYTFEQPYQQQAIRFYLPKSFTLKPYEKKEITLEATVKNHLAEEAFIQGYLLLNDYKLPYLWLTEKAEAPMAMGLEFYFELLDGDYHYQLYVVEDASDVTIDLYKPDTYEFVQTMVERKDVPKGVLKGVLNGNELPEAGTYIANISVSAESGESFQYQTMIMVEK</sequence>
<dbReference type="GO" id="GO:0004252">
    <property type="term" value="F:serine-type endopeptidase activity"/>
    <property type="evidence" value="ECO:0007669"/>
    <property type="project" value="UniProtKB-UniRule"/>
</dbReference>
<dbReference type="Gene3D" id="3.50.30.30">
    <property type="match status" value="1"/>
</dbReference>